<gene>
    <name evidence="1" type="ORF">ABT58_13435</name>
</gene>
<dbReference type="AlphaFoldDB" id="A0A0J1GK55"/>
<organism evidence="1 2">
    <name type="scientific">Photobacterium aphoticum</name>
    <dbReference type="NCBI Taxonomy" id="754436"/>
    <lineage>
        <taxon>Bacteria</taxon>
        <taxon>Pseudomonadati</taxon>
        <taxon>Pseudomonadota</taxon>
        <taxon>Gammaproteobacteria</taxon>
        <taxon>Vibrionales</taxon>
        <taxon>Vibrionaceae</taxon>
        <taxon>Photobacterium</taxon>
    </lineage>
</organism>
<dbReference type="OrthoDB" id="5877219at2"/>
<evidence type="ECO:0000313" key="2">
    <source>
        <dbReference type="Proteomes" id="UP000036426"/>
    </source>
</evidence>
<dbReference type="RefSeq" id="WP_047874937.1">
    <property type="nucleotide sequence ID" value="NZ_BMYC01000008.1"/>
</dbReference>
<dbReference type="Proteomes" id="UP000036426">
    <property type="component" value="Unassembled WGS sequence"/>
</dbReference>
<keyword evidence="2" id="KW-1185">Reference proteome</keyword>
<dbReference type="GO" id="GO:0003746">
    <property type="term" value="F:translation elongation factor activity"/>
    <property type="evidence" value="ECO:0007669"/>
    <property type="project" value="UniProtKB-KW"/>
</dbReference>
<comment type="caution">
    <text evidence="1">The sequence shown here is derived from an EMBL/GenBank/DDBJ whole genome shotgun (WGS) entry which is preliminary data.</text>
</comment>
<protein>
    <submittedName>
        <fullName evidence="1">Translation elongation factor Ts</fullName>
    </submittedName>
</protein>
<evidence type="ECO:0000313" key="1">
    <source>
        <dbReference type="EMBL" id="KLU99995.1"/>
    </source>
</evidence>
<keyword evidence="1" id="KW-0251">Elongation factor</keyword>
<reference evidence="1 2" key="1">
    <citation type="submission" date="2015-05" db="EMBL/GenBank/DDBJ databases">
        <title>Photobacterium galathea sp. nov.</title>
        <authorList>
            <person name="Machado H."/>
            <person name="Gram L."/>
        </authorList>
    </citation>
    <scope>NUCLEOTIDE SEQUENCE [LARGE SCALE GENOMIC DNA]</scope>
    <source>
        <strain evidence="1 2">DSM 25995</strain>
    </source>
</reference>
<proteinExistence type="predicted"/>
<sequence>MGTRDKQQQIQKALDTLGWSHRQFADVIYEELNDNDDFQETDKNDIRKLAQNIKKQLQRSSTPEELLNRYLKTLSEHPDYQALKLDSILPRHVPHSCISDELAIQLTQLSYELDPFDDGKEGH</sequence>
<accession>A0A0J1GK55</accession>
<dbReference type="PATRIC" id="fig|754436.4.peg.2855"/>
<keyword evidence="1" id="KW-0648">Protein biosynthesis</keyword>
<dbReference type="EMBL" id="LDOV01000025">
    <property type="protein sequence ID" value="KLU99995.1"/>
    <property type="molecule type" value="Genomic_DNA"/>
</dbReference>
<name>A0A0J1GK55_9GAMM</name>